<accession>A0A1Q3CAF5</accession>
<reference evidence="4" key="1">
    <citation type="submission" date="2016-04" db="EMBL/GenBank/DDBJ databases">
        <title>Cephalotus genome sequencing.</title>
        <authorList>
            <person name="Fukushima K."/>
            <person name="Hasebe M."/>
            <person name="Fang X."/>
        </authorList>
    </citation>
    <scope>NUCLEOTIDE SEQUENCE [LARGE SCALE GENOMIC DNA]</scope>
    <source>
        <strain evidence="4">cv. St1</strain>
    </source>
</reference>
<dbReference type="PANTHER" id="PTHR46836">
    <property type="entry name" value="AFADIN"/>
    <property type="match status" value="1"/>
</dbReference>
<evidence type="ECO:0000259" key="2">
    <source>
        <dbReference type="Pfam" id="PF14309"/>
    </source>
</evidence>
<organism evidence="3 4">
    <name type="scientific">Cephalotus follicularis</name>
    <name type="common">Albany pitcher plant</name>
    <dbReference type="NCBI Taxonomy" id="3775"/>
    <lineage>
        <taxon>Eukaryota</taxon>
        <taxon>Viridiplantae</taxon>
        <taxon>Streptophyta</taxon>
        <taxon>Embryophyta</taxon>
        <taxon>Tracheophyta</taxon>
        <taxon>Spermatophyta</taxon>
        <taxon>Magnoliopsida</taxon>
        <taxon>eudicotyledons</taxon>
        <taxon>Gunneridae</taxon>
        <taxon>Pentapetalae</taxon>
        <taxon>rosids</taxon>
        <taxon>fabids</taxon>
        <taxon>Oxalidales</taxon>
        <taxon>Cephalotaceae</taxon>
        <taxon>Cephalotus</taxon>
    </lineage>
</organism>
<dbReference type="PANTHER" id="PTHR46836:SF7">
    <property type="entry name" value="PHOSPHATIDYLINOSITOL N-ACETYGLUCOSAMINLYTRANSFERASE SUBUNIT P-LIKE PROTEIN"/>
    <property type="match status" value="1"/>
</dbReference>
<sequence length="872" mass="98592">MLTKMESKQSPHSVIAKLMGLDDLPPQQPAQKRKRVLSENYFRRVNSIGVLEKRSFCECSLSRFSNEEKKDLKHIFEVAESLKRGKVKADSSPSDANMAYGNHDALVVVESKEDLSVKHIQETNSLVAKHLRNLQGVPTQPRSSSIRVLKSISASDNQKIDICKKLGRRRNQRNAKLLQKVENGVIIDSCEEYGLGNFHNFSTSQLEPNVELRCPHMNIVVLQPNHGNSENAPRWFSSSSSHEASHSGKHKEFVLPEIGNTYCKVKKRLNLANEMEPVGLISPSSPENFEWQKKAKSSFHHLDGLYEARDGKKEKWKTTKKFLEVGQAGRGRNPGLMLAMPDHESRPRILDFKHGEHGFNNRTCPNDVDANCPTPLGIISARVWKEEGFRHLPTCKSVPGYFASTRSHKIRTNYVVPYSDRYMGPAQHMSRKQVSNKKDSSELGNPGSRCIKSQSIFSFKSKNNNPVEMDVAIEYDLNRKFDKKRRSERNSMVCKSSSCGFDSNLENSYTKNENSVLANENSVLAKEKKNNIKERDLYEQKSVFPMASDSPPTASMVSEGVADLETGVASRYSGNYKDQQSERTDFILLVNDDDASQIPDDLTQQDISIGISEEGSVVSFRSGTDSESLMNLDETNHPSPVSVLEPLFNEEISSGSERFCSVSHQRLKLIKSDSPEAYSEGTGNNVSSYEQSKERSEGNLEEYEDMMRLFKVKETKSFSYIVDVLHEAGLHNRNQYVAFNMWQSPDCVNPSVFEKLEKKYGEQTSWKRSERRLLFDRINLGLTEILQPCIGKPAWAKPVSARLSSRQSLEEELWMLLVSLEKEVSKCLSHQKVLAIDDRWLELGDDIEVIGREIESSLINELAAEIISIESS</sequence>
<dbReference type="Pfam" id="PF14309">
    <property type="entry name" value="DUF4378"/>
    <property type="match status" value="1"/>
</dbReference>
<evidence type="ECO:0000313" key="4">
    <source>
        <dbReference type="Proteomes" id="UP000187406"/>
    </source>
</evidence>
<dbReference type="AlphaFoldDB" id="A0A1Q3CAF5"/>
<dbReference type="InParanoid" id="A0A1Q3CAF5"/>
<dbReference type="STRING" id="3775.A0A1Q3CAF5"/>
<feature type="region of interest" description="Disordered" evidence="1">
    <location>
        <begin position="426"/>
        <end position="447"/>
    </location>
</feature>
<dbReference type="EMBL" id="BDDD01001566">
    <property type="protein sequence ID" value="GAV77063.1"/>
    <property type="molecule type" value="Genomic_DNA"/>
</dbReference>
<dbReference type="OrthoDB" id="1584003at2759"/>
<dbReference type="InterPro" id="IPR025486">
    <property type="entry name" value="DUF4378"/>
</dbReference>
<feature type="region of interest" description="Disordered" evidence="1">
    <location>
        <begin position="673"/>
        <end position="698"/>
    </location>
</feature>
<evidence type="ECO:0000313" key="3">
    <source>
        <dbReference type="EMBL" id="GAV77063.1"/>
    </source>
</evidence>
<gene>
    <name evidence="3" type="ORF">CFOL_v3_20535</name>
</gene>
<dbReference type="Proteomes" id="UP000187406">
    <property type="component" value="Unassembled WGS sequence"/>
</dbReference>
<protein>
    <submittedName>
        <fullName evidence="3">DUF4378 domain-containing protein</fullName>
    </submittedName>
</protein>
<evidence type="ECO:0000256" key="1">
    <source>
        <dbReference type="SAM" id="MobiDB-lite"/>
    </source>
</evidence>
<feature type="domain" description="DUF4378" evidence="2">
    <location>
        <begin position="718"/>
        <end position="865"/>
    </location>
</feature>
<keyword evidence="4" id="KW-1185">Reference proteome</keyword>
<name>A0A1Q3CAF5_CEPFO</name>
<feature type="compositionally biased region" description="Polar residues" evidence="1">
    <location>
        <begin position="681"/>
        <end position="690"/>
    </location>
</feature>
<proteinExistence type="predicted"/>
<comment type="caution">
    <text evidence="3">The sequence shown here is derived from an EMBL/GenBank/DDBJ whole genome shotgun (WGS) entry which is preliminary data.</text>
</comment>